<evidence type="ECO:0000256" key="1">
    <source>
        <dbReference type="SAM" id="Phobius"/>
    </source>
</evidence>
<gene>
    <name evidence="2" type="ORF">D9619_010967</name>
</gene>
<keyword evidence="1" id="KW-0812">Transmembrane</keyword>
<feature type="transmembrane region" description="Helical" evidence="1">
    <location>
        <begin position="119"/>
        <end position="141"/>
    </location>
</feature>
<sequence length="332" mass="37233">MGKDWMSPTVITETSKVFGAFSMFLLGVAVWDVLSTLWFEWQVLTGRRKWRWPMLIYIVARIAMLLHVLAVSINRNALHAVPCTELTFMSKFCDALGTCMSSLILVLRTRAVWHRNMYVTGILGLLLIGQIVLWGQTFRYSKAAWNETRKLCDVLSTAPRVLMISVWAYTMIFDFIILLFCAIRLYSYRTSTMGSILFRDGIGYFCSAFIANLVQTIMAGLQLNPVMNIITLSFALVVSVIAATTVFRNVFTAYDNFHGDSDSPNGGSGRLADSGPFLRTGARILFNHNTTTHQVSTNEIPLGQYKTDMSRVSVHKVVDVEVDSSSLTQSKS</sequence>
<keyword evidence="1" id="KW-1133">Transmembrane helix</keyword>
<dbReference type="EMBL" id="JAACJJ010000030">
    <property type="protein sequence ID" value="KAF5318849.1"/>
    <property type="molecule type" value="Genomic_DNA"/>
</dbReference>
<accession>A0A8H5B8Z9</accession>
<evidence type="ECO:0000313" key="2">
    <source>
        <dbReference type="EMBL" id="KAF5318849.1"/>
    </source>
</evidence>
<feature type="transmembrane region" description="Helical" evidence="1">
    <location>
        <begin position="229"/>
        <end position="247"/>
    </location>
</feature>
<proteinExistence type="predicted"/>
<dbReference type="OrthoDB" id="3197626at2759"/>
<feature type="transmembrane region" description="Helical" evidence="1">
    <location>
        <begin position="20"/>
        <end position="40"/>
    </location>
</feature>
<evidence type="ECO:0008006" key="4">
    <source>
        <dbReference type="Google" id="ProtNLM"/>
    </source>
</evidence>
<protein>
    <recommendedName>
        <fullName evidence="4">Transmembrane protein</fullName>
    </recommendedName>
</protein>
<evidence type="ECO:0000313" key="3">
    <source>
        <dbReference type="Proteomes" id="UP000567179"/>
    </source>
</evidence>
<name>A0A8H5B8Z9_9AGAR</name>
<dbReference type="Proteomes" id="UP000567179">
    <property type="component" value="Unassembled WGS sequence"/>
</dbReference>
<feature type="transmembrane region" description="Helical" evidence="1">
    <location>
        <begin position="202"/>
        <end position="223"/>
    </location>
</feature>
<keyword evidence="1" id="KW-0472">Membrane</keyword>
<keyword evidence="3" id="KW-1185">Reference proteome</keyword>
<dbReference type="AlphaFoldDB" id="A0A8H5B8Z9"/>
<organism evidence="2 3">
    <name type="scientific">Psilocybe cf. subviscida</name>
    <dbReference type="NCBI Taxonomy" id="2480587"/>
    <lineage>
        <taxon>Eukaryota</taxon>
        <taxon>Fungi</taxon>
        <taxon>Dikarya</taxon>
        <taxon>Basidiomycota</taxon>
        <taxon>Agaricomycotina</taxon>
        <taxon>Agaricomycetes</taxon>
        <taxon>Agaricomycetidae</taxon>
        <taxon>Agaricales</taxon>
        <taxon>Agaricineae</taxon>
        <taxon>Strophariaceae</taxon>
        <taxon>Psilocybe</taxon>
    </lineage>
</organism>
<reference evidence="2 3" key="1">
    <citation type="journal article" date="2020" name="ISME J.">
        <title>Uncovering the hidden diversity of litter-decomposition mechanisms in mushroom-forming fungi.</title>
        <authorList>
            <person name="Floudas D."/>
            <person name="Bentzer J."/>
            <person name="Ahren D."/>
            <person name="Johansson T."/>
            <person name="Persson P."/>
            <person name="Tunlid A."/>
        </authorList>
    </citation>
    <scope>NUCLEOTIDE SEQUENCE [LARGE SCALE GENOMIC DNA]</scope>
    <source>
        <strain evidence="2 3">CBS 101986</strain>
    </source>
</reference>
<comment type="caution">
    <text evidence="2">The sequence shown here is derived from an EMBL/GenBank/DDBJ whole genome shotgun (WGS) entry which is preliminary data.</text>
</comment>
<feature type="transmembrane region" description="Helical" evidence="1">
    <location>
        <begin position="52"/>
        <end position="73"/>
    </location>
</feature>
<feature type="transmembrane region" description="Helical" evidence="1">
    <location>
        <begin position="161"/>
        <end position="181"/>
    </location>
</feature>